<keyword evidence="3" id="KW-1185">Reference proteome</keyword>
<sequence length="522" mass="59621">MLRELQKQKIKAFLGMPNSPWKVLVLDARAQHIIGPLMKVNELRECGVTTHFLVSQGRHPISNTPAVYFVEKADGIAEDILKELYSEYYLNFTTSVGRGELEDLGLRLSERGLGLRVRSVFDQFLDFTALQDDLFTLEMKDSFAGIENTDMWRGMVMSLMSVFVTLGEVPFMATLDDETCIQIAKMLEAKIKNTGVIKKTGKRPLLILMNRNYDVSTPVQHVWSYSALMNDLFKFESNKITLKSGKVFDLDPEDELWRGNSNEYFPVVVERVEKELLEYRKEMALRSIDEKTDKKVIQEALDKAPELAKRNESVNAHISICSEMVEIIKKRAIDDFYKVEKGRYTDQELMELSEKGDDEDILRLAILLLNTKDFDLIDPLLQKRKVKSKVIEFFRKHKSARPEKTGAFYSQMVTSLMGNVKKLLPVKEQTPISSLVESIYSDIKSQIYSGFKLIDSTGSKNIYASEISRIVVFSIGGGTYTELKTLKLLEERIGVPIMYGSTEILNAGEFLRQVKSRMSLDQ</sequence>
<name>E0S688_ENCIT</name>
<dbReference type="Proteomes" id="UP000002313">
    <property type="component" value="Chromosome III"/>
</dbReference>
<dbReference type="RefSeq" id="XP_003072583.1">
    <property type="nucleotide sequence ID" value="XM_003072537.1"/>
</dbReference>
<dbReference type="InterPro" id="IPR001619">
    <property type="entry name" value="Sec1-like"/>
</dbReference>
<dbReference type="GO" id="GO:0016192">
    <property type="term" value="P:vesicle-mediated transport"/>
    <property type="evidence" value="ECO:0007669"/>
    <property type="project" value="InterPro"/>
</dbReference>
<organism evidence="2 3">
    <name type="scientific">Encephalitozoon intestinalis (strain ATCC 50506)</name>
    <name type="common">Microsporidian parasite</name>
    <name type="synonym">Septata intestinalis</name>
    <dbReference type="NCBI Taxonomy" id="876142"/>
    <lineage>
        <taxon>Eukaryota</taxon>
        <taxon>Fungi</taxon>
        <taxon>Fungi incertae sedis</taxon>
        <taxon>Microsporidia</taxon>
        <taxon>Unikaryonidae</taxon>
        <taxon>Encephalitozoon</taxon>
    </lineage>
</organism>
<dbReference type="SUPFAM" id="SSF56815">
    <property type="entry name" value="Sec1/munc18-like (SM) proteins"/>
    <property type="match status" value="1"/>
</dbReference>
<dbReference type="InterPro" id="IPR027482">
    <property type="entry name" value="Sec1-like_dom2"/>
</dbReference>
<protein>
    <submittedName>
        <fullName evidence="2">Synaptic transmission and general secretion Sec1-like protein</fullName>
    </submittedName>
</protein>
<dbReference type="InterPro" id="IPR036045">
    <property type="entry name" value="Sec1-like_sf"/>
</dbReference>
<evidence type="ECO:0000313" key="2">
    <source>
        <dbReference type="EMBL" id="ADM11223.1"/>
    </source>
</evidence>
<evidence type="ECO:0000256" key="1">
    <source>
        <dbReference type="ARBA" id="ARBA00009884"/>
    </source>
</evidence>
<reference evidence="2 3" key="2">
    <citation type="journal article" date="2012" name="Proc. Natl. Acad. Sci. U.S.A.">
        <title>Gain and loss of multiple functionally related, horizontally transferred genes in the reduced genomes of two microsporidian parasites.</title>
        <authorList>
            <person name="Pombert J.-F."/>
            <person name="Selman M."/>
            <person name="Burki F."/>
            <person name="Bardell F.T."/>
            <person name="Farinelli L."/>
            <person name="Solter L.F."/>
            <person name="Whitman D.W."/>
            <person name="Weiss L.M."/>
            <person name="Corradi N."/>
            <person name="Keeling P.J."/>
        </authorList>
    </citation>
    <scope>NUCLEOTIDE SEQUENCE [LARGE SCALE GENOMIC DNA]</scope>
    <source>
        <strain evidence="2 3">ATCC 50506</strain>
    </source>
</reference>
<dbReference type="InterPro" id="IPR043127">
    <property type="entry name" value="Sec-1-like_dom3a"/>
</dbReference>
<dbReference type="AlphaFoldDB" id="E0S688"/>
<dbReference type="InterPro" id="IPR043154">
    <property type="entry name" value="Sec-1-like_dom1"/>
</dbReference>
<proteinExistence type="inferred from homology"/>
<dbReference type="PIRSF" id="PIRSF005715">
    <property type="entry name" value="VPS45_Sec1"/>
    <property type="match status" value="1"/>
</dbReference>
<dbReference type="GeneID" id="9698836"/>
<dbReference type="HOGENOM" id="CLU_016216_4_0_1"/>
<dbReference type="PANTHER" id="PTHR11679">
    <property type="entry name" value="VESICLE PROTEIN SORTING-ASSOCIATED"/>
    <property type="match status" value="1"/>
</dbReference>
<dbReference type="Gene3D" id="3.40.50.2060">
    <property type="match status" value="1"/>
</dbReference>
<reference evidence="2 3" key="1">
    <citation type="journal article" date="2010" name="Nat. Commun.">
        <title>The complete sequence of the smallest known nuclear genome from the microsporidian Encephalitozoon intestinalis.</title>
        <authorList>
            <person name="Corradi N."/>
            <person name="Pombert J.-F."/>
            <person name="Farinelli L."/>
            <person name="Didier E.S."/>
            <person name="Keeling P.J."/>
        </authorList>
    </citation>
    <scope>NUCLEOTIDE SEQUENCE [LARGE SCALE GENOMIC DNA]</scope>
    <source>
        <strain evidence="2 3">ATCC 50506</strain>
    </source>
</reference>
<comment type="similarity">
    <text evidence="1">Belongs to the STXBP/unc-18/SEC1 family.</text>
</comment>
<dbReference type="VEuPathDB" id="MicrosporidiaDB:Eint_030790"/>
<dbReference type="Gene3D" id="3.40.50.1910">
    <property type="match status" value="1"/>
</dbReference>
<dbReference type="Gene3D" id="3.90.830.10">
    <property type="entry name" value="Syntaxin Binding Protein 1, Chain A, domain 2"/>
    <property type="match status" value="1"/>
</dbReference>
<gene>
    <name evidence="2" type="ORF">Eint_030790</name>
</gene>
<dbReference type="Gene3D" id="1.25.40.60">
    <property type="match status" value="1"/>
</dbReference>
<dbReference type="OrthoDB" id="10251230at2759"/>
<dbReference type="KEGG" id="ein:Eint_030790"/>
<dbReference type="Pfam" id="PF00995">
    <property type="entry name" value="Sec1"/>
    <property type="match status" value="1"/>
</dbReference>
<accession>E0S688</accession>
<dbReference type="EMBL" id="CP001944">
    <property type="protein sequence ID" value="ADM11223.1"/>
    <property type="molecule type" value="Genomic_DNA"/>
</dbReference>
<evidence type="ECO:0000313" key="3">
    <source>
        <dbReference type="Proteomes" id="UP000002313"/>
    </source>
</evidence>